<name>K9ZAJ6_ANACC</name>
<protein>
    <submittedName>
        <fullName evidence="6">9-cis-epoxycarotenoid dioxygenase</fullName>
        <ecNumber evidence="6">1.13.11.51</ecNumber>
    </submittedName>
</protein>
<dbReference type="AlphaFoldDB" id="K9ZAJ6"/>
<dbReference type="STRING" id="272123.Anacy_0017"/>
<proteinExistence type="inferred from homology"/>
<reference evidence="7" key="1">
    <citation type="journal article" date="2013" name="Proc. Natl. Acad. Sci. U.S.A.">
        <title>Improving the coverage of the cyanobacterial phylum using diversity-driven genome sequencing.</title>
        <authorList>
            <person name="Shih P.M."/>
            <person name="Wu D."/>
            <person name="Latifi A."/>
            <person name="Axen S.D."/>
            <person name="Fewer D.P."/>
            <person name="Talla E."/>
            <person name="Calteau A."/>
            <person name="Cai F."/>
            <person name="Tandeau de Marsac N."/>
            <person name="Rippka R."/>
            <person name="Herdman M."/>
            <person name="Sivonen K."/>
            <person name="Coursin T."/>
            <person name="Laurent T."/>
            <person name="Goodwin L."/>
            <person name="Nolan M."/>
            <person name="Davenport K.W."/>
            <person name="Han C.S."/>
            <person name="Rubin E.M."/>
            <person name="Eisen J.A."/>
            <person name="Woyke T."/>
            <person name="Gugger M."/>
            <person name="Kerfeld C.A."/>
        </authorList>
    </citation>
    <scope>NUCLEOTIDE SEQUENCE [LARGE SCALE GENOMIC DNA]</scope>
    <source>
        <strain evidence="7">ATCC 27899 / PCC 7122</strain>
    </source>
</reference>
<dbReference type="PANTHER" id="PTHR10543">
    <property type="entry name" value="BETA-CAROTENE DIOXYGENASE"/>
    <property type="match status" value="1"/>
</dbReference>
<dbReference type="EC" id="1.13.11.51" evidence="6"/>
<dbReference type="PANTHER" id="PTHR10543:SF89">
    <property type="entry name" value="CAROTENOID 9,10(9',10')-CLEAVAGE DIOXYGENASE 1"/>
    <property type="match status" value="1"/>
</dbReference>
<feature type="binding site" evidence="5">
    <location>
        <position position="256"/>
    </location>
    <ligand>
        <name>Fe cation</name>
        <dbReference type="ChEBI" id="CHEBI:24875"/>
        <note>catalytic</note>
    </ligand>
</feature>
<keyword evidence="6" id="KW-0223">Dioxygenase</keyword>
<evidence type="ECO:0000256" key="3">
    <source>
        <dbReference type="ARBA" id="ARBA00023002"/>
    </source>
</evidence>
<comment type="similarity">
    <text evidence="1">Belongs to the carotenoid oxygenase family.</text>
</comment>
<gene>
    <name evidence="6" type="ordered locus">Anacy_0017</name>
</gene>
<keyword evidence="3 6" id="KW-0560">Oxidoreductase</keyword>
<organism evidence="6 7">
    <name type="scientific">Anabaena cylindrica (strain ATCC 27899 / PCC 7122)</name>
    <dbReference type="NCBI Taxonomy" id="272123"/>
    <lineage>
        <taxon>Bacteria</taxon>
        <taxon>Bacillati</taxon>
        <taxon>Cyanobacteriota</taxon>
        <taxon>Cyanophyceae</taxon>
        <taxon>Nostocales</taxon>
        <taxon>Nostocaceae</taxon>
        <taxon>Anabaena</taxon>
    </lineage>
</organism>
<dbReference type="GO" id="GO:0046872">
    <property type="term" value="F:metal ion binding"/>
    <property type="evidence" value="ECO:0007669"/>
    <property type="project" value="UniProtKB-KW"/>
</dbReference>
<dbReference type="PATRIC" id="fig|272123.3.peg.18"/>
<evidence type="ECO:0000256" key="1">
    <source>
        <dbReference type="ARBA" id="ARBA00006787"/>
    </source>
</evidence>
<evidence type="ECO:0000256" key="4">
    <source>
        <dbReference type="ARBA" id="ARBA00023004"/>
    </source>
</evidence>
<dbReference type="KEGG" id="acy:Anacy_0017"/>
<dbReference type="eggNOG" id="COG3670">
    <property type="taxonomic scope" value="Bacteria"/>
</dbReference>
<evidence type="ECO:0000256" key="2">
    <source>
        <dbReference type="ARBA" id="ARBA00022723"/>
    </source>
</evidence>
<evidence type="ECO:0000256" key="5">
    <source>
        <dbReference type="PIRSR" id="PIRSR604294-1"/>
    </source>
</evidence>
<keyword evidence="4 5" id="KW-0408">Iron</keyword>
<keyword evidence="2 5" id="KW-0479">Metal-binding</keyword>
<dbReference type="InterPro" id="IPR004294">
    <property type="entry name" value="Carotenoid_Oase"/>
</dbReference>
<evidence type="ECO:0000313" key="7">
    <source>
        <dbReference type="Proteomes" id="UP000010474"/>
    </source>
</evidence>
<feature type="binding site" evidence="5">
    <location>
        <position position="506"/>
    </location>
    <ligand>
        <name>Fe cation</name>
        <dbReference type="ChEBI" id="CHEBI:24875"/>
        <note>catalytic</note>
    </ligand>
</feature>
<dbReference type="GO" id="GO:0016121">
    <property type="term" value="P:carotene catabolic process"/>
    <property type="evidence" value="ECO:0007669"/>
    <property type="project" value="TreeGrafter"/>
</dbReference>
<accession>K9ZAJ6</accession>
<dbReference type="Pfam" id="PF03055">
    <property type="entry name" value="RPE65"/>
    <property type="match status" value="1"/>
</dbReference>
<feature type="binding site" evidence="5">
    <location>
        <position position="326"/>
    </location>
    <ligand>
        <name>Fe cation</name>
        <dbReference type="ChEBI" id="CHEBI:24875"/>
        <note>catalytic</note>
    </ligand>
</feature>
<sequence length="517" mass="58582">MPTRYESSNHEIRCNFKNMNTLETQENQNPAKSYTLEDWQGGYESLSQEFDYWIDDIEGQIPPELQGTLFRNGPGLLDVNGKRLHHPFDGDGMISRISFTKGRAHFCNRFVQTSGYLAEKKAKKILYRGVFGTQKPGGWLANAFDFKIKNIANTNVIYWGGKLLALWEAAEPHRLDPHTLETLEKEYFNGVLSTGEAFSAHPRFDPSCKQDNDAPCLVNFSIKPGLSTTITIFELNPAGEIIRKQSHKVPGFCFIHDFVITPNYCIFFQNPVEFNPLPFALGICSAGQCIKLIKNKPTQIIVIPRISKAETPNFKILEAQSGFIFHHVNAFEVGDEIVIDSICYESLSEVEPNSDYRKTDFDTNSPPQLWRFHLNLKENAVQRQLIDSRACEFPIIHPNNMGRKYRYLYIGAAHNQTGNAPLQAILKVDLESGDRQLWSAAPRGFVGEPIFVPRPNSQQEDDGWIIALVYDAEYHCSDVVILDAQDFLKGAVAKLHLKHHIPYGLHGSFTPEIFLDS</sequence>
<comment type="cofactor">
    <cofactor evidence="5">
        <name>Fe(2+)</name>
        <dbReference type="ChEBI" id="CHEBI:29033"/>
    </cofactor>
    <text evidence="5">Binds 1 Fe(2+) ion per subunit.</text>
</comment>
<dbReference type="GO" id="GO:0045549">
    <property type="term" value="F:9-cis-epoxycarotenoid dioxygenase activity"/>
    <property type="evidence" value="ECO:0007669"/>
    <property type="project" value="UniProtKB-EC"/>
</dbReference>
<evidence type="ECO:0000313" key="6">
    <source>
        <dbReference type="EMBL" id="AFZ55632.1"/>
    </source>
</evidence>
<dbReference type="Proteomes" id="UP000010474">
    <property type="component" value="Chromosome"/>
</dbReference>
<keyword evidence="7" id="KW-1185">Reference proteome</keyword>
<feature type="binding site" evidence="5">
    <location>
        <position position="201"/>
    </location>
    <ligand>
        <name>Fe cation</name>
        <dbReference type="ChEBI" id="CHEBI:24875"/>
        <note>catalytic</note>
    </ligand>
</feature>
<dbReference type="EMBL" id="CP003659">
    <property type="protein sequence ID" value="AFZ55632.1"/>
    <property type="molecule type" value="Genomic_DNA"/>
</dbReference>
<dbReference type="HOGENOM" id="CLU_016472_6_3_3"/>